<evidence type="ECO:0000256" key="3">
    <source>
        <dbReference type="SAM" id="SignalP"/>
    </source>
</evidence>
<sequence>MEGSGFLWVLLLCGRVLLVSSEFQCVSVKEKERATLPCGKLTKGKVTWSREINGQRESILTTHNGEITQKVSDPDRCYSSGANIVLIIQKVSQSDAGRYNCNESTVELIVNGICTVSSITSATTKASTTQTTIFTTRSNTSTTATPTTQSKKSSTRSNTSTTSTKQSTKSLITSTMSTTATTSTQPRTTLTSTVPENSTQAGLRMALITAGGCVVAVLLIVLLWRCFFKRKVNPIDQTEEHFYDTIADTTASPQPKMHRSKTNEPIYSLATLPRDQIREESLPDPVYAQIK</sequence>
<evidence type="ECO:0000313" key="6">
    <source>
        <dbReference type="Proteomes" id="UP000752171"/>
    </source>
</evidence>
<feature type="transmembrane region" description="Helical" evidence="2">
    <location>
        <begin position="201"/>
        <end position="224"/>
    </location>
</feature>
<accession>A0A8T2ME10</accession>
<feature type="domain" description="Ig-like" evidence="4">
    <location>
        <begin position="1"/>
        <end position="111"/>
    </location>
</feature>
<dbReference type="InterPro" id="IPR013783">
    <property type="entry name" value="Ig-like_fold"/>
</dbReference>
<keyword evidence="2" id="KW-1133">Transmembrane helix</keyword>
<dbReference type="SUPFAM" id="SSF48726">
    <property type="entry name" value="Immunoglobulin"/>
    <property type="match status" value="1"/>
</dbReference>
<dbReference type="InterPro" id="IPR036179">
    <property type="entry name" value="Ig-like_dom_sf"/>
</dbReference>
<evidence type="ECO:0000256" key="1">
    <source>
        <dbReference type="SAM" id="MobiDB-lite"/>
    </source>
</evidence>
<protein>
    <recommendedName>
        <fullName evidence="4">Ig-like domain-containing protein</fullName>
    </recommendedName>
</protein>
<dbReference type="PROSITE" id="PS50835">
    <property type="entry name" value="IG_LIKE"/>
    <property type="match status" value="1"/>
</dbReference>
<dbReference type="Gene3D" id="2.60.40.10">
    <property type="entry name" value="Immunoglobulins"/>
    <property type="match status" value="1"/>
</dbReference>
<keyword evidence="2" id="KW-0812">Transmembrane</keyword>
<keyword evidence="3" id="KW-0732">Signal</keyword>
<proteinExistence type="predicted"/>
<dbReference type="EMBL" id="JAICCE010000002">
    <property type="protein sequence ID" value="KAG9281414.1"/>
    <property type="molecule type" value="Genomic_DNA"/>
</dbReference>
<reference evidence="5 6" key="1">
    <citation type="submission" date="2021-07" db="EMBL/GenBank/DDBJ databases">
        <authorList>
            <person name="Imarazene B."/>
            <person name="Zahm M."/>
            <person name="Klopp C."/>
            <person name="Cabau C."/>
            <person name="Beille S."/>
            <person name="Jouanno E."/>
            <person name="Castinel A."/>
            <person name="Lluch J."/>
            <person name="Gil L."/>
            <person name="Kuchtly C."/>
            <person name="Lopez Roques C."/>
            <person name="Donnadieu C."/>
            <person name="Parrinello H."/>
            <person name="Journot L."/>
            <person name="Du K."/>
            <person name="Schartl M."/>
            <person name="Retaux S."/>
            <person name="Guiguen Y."/>
        </authorList>
    </citation>
    <scope>NUCLEOTIDE SEQUENCE [LARGE SCALE GENOMIC DNA]</scope>
    <source>
        <strain evidence="5">Pach_M1</strain>
        <tissue evidence="5">Testis</tissue>
    </source>
</reference>
<dbReference type="Proteomes" id="UP000752171">
    <property type="component" value="Unassembled WGS sequence"/>
</dbReference>
<evidence type="ECO:0000313" key="5">
    <source>
        <dbReference type="EMBL" id="KAG9281414.1"/>
    </source>
</evidence>
<dbReference type="InterPro" id="IPR003599">
    <property type="entry name" value="Ig_sub"/>
</dbReference>
<dbReference type="Pfam" id="PF07686">
    <property type="entry name" value="V-set"/>
    <property type="match status" value="1"/>
</dbReference>
<dbReference type="AlphaFoldDB" id="A0A8T2ME10"/>
<gene>
    <name evidence="5" type="ORF">AMEX_G4248</name>
</gene>
<keyword evidence="2" id="KW-0472">Membrane</keyword>
<organism evidence="5 6">
    <name type="scientific">Astyanax mexicanus</name>
    <name type="common">Blind cave fish</name>
    <name type="synonym">Astyanax fasciatus mexicanus</name>
    <dbReference type="NCBI Taxonomy" id="7994"/>
    <lineage>
        <taxon>Eukaryota</taxon>
        <taxon>Metazoa</taxon>
        <taxon>Chordata</taxon>
        <taxon>Craniata</taxon>
        <taxon>Vertebrata</taxon>
        <taxon>Euteleostomi</taxon>
        <taxon>Actinopterygii</taxon>
        <taxon>Neopterygii</taxon>
        <taxon>Teleostei</taxon>
        <taxon>Ostariophysi</taxon>
        <taxon>Characiformes</taxon>
        <taxon>Characoidei</taxon>
        <taxon>Acestrorhamphidae</taxon>
        <taxon>Acestrorhamphinae</taxon>
        <taxon>Astyanax</taxon>
    </lineage>
</organism>
<feature type="compositionally biased region" description="Low complexity" evidence="1">
    <location>
        <begin position="137"/>
        <end position="193"/>
    </location>
</feature>
<dbReference type="SMART" id="SM00409">
    <property type="entry name" value="IG"/>
    <property type="match status" value="1"/>
</dbReference>
<feature type="region of interest" description="Disordered" evidence="1">
    <location>
        <begin position="137"/>
        <end position="195"/>
    </location>
</feature>
<evidence type="ECO:0000259" key="4">
    <source>
        <dbReference type="PROSITE" id="PS50835"/>
    </source>
</evidence>
<feature type="chain" id="PRO_5035825409" description="Ig-like domain-containing protein" evidence="3">
    <location>
        <begin position="22"/>
        <end position="291"/>
    </location>
</feature>
<name>A0A8T2ME10_ASTMX</name>
<comment type="caution">
    <text evidence="5">The sequence shown here is derived from an EMBL/GenBank/DDBJ whole genome shotgun (WGS) entry which is preliminary data.</text>
</comment>
<feature type="signal peptide" evidence="3">
    <location>
        <begin position="1"/>
        <end position="21"/>
    </location>
</feature>
<dbReference type="InterPro" id="IPR007110">
    <property type="entry name" value="Ig-like_dom"/>
</dbReference>
<evidence type="ECO:0000256" key="2">
    <source>
        <dbReference type="SAM" id="Phobius"/>
    </source>
</evidence>
<dbReference type="InterPro" id="IPR013106">
    <property type="entry name" value="Ig_V-set"/>
</dbReference>